<evidence type="ECO:0000313" key="2">
    <source>
        <dbReference type="EMBL" id="RJL49655.1"/>
    </source>
</evidence>
<gene>
    <name evidence="2" type="ORF">D5071_16025</name>
</gene>
<reference evidence="2 3" key="1">
    <citation type="submission" date="2018-09" db="EMBL/GenBank/DDBJ databases">
        <title>Phylogenetic diversity of Pectobacterium and Dickeya strains causing blackleg disease of potato in Morocco.</title>
        <authorList>
            <person name="Oulghazi S."/>
            <person name="Moumni M."/>
            <person name="Faure D."/>
        </authorList>
    </citation>
    <scope>NUCLEOTIDE SEQUENCE [LARGE SCALE GENOMIC DNA]</scope>
    <source>
        <strain evidence="2 3">S1.15.11.2D</strain>
    </source>
</reference>
<dbReference type="AlphaFoldDB" id="A0A419ATC2"/>
<evidence type="ECO:0000313" key="3">
    <source>
        <dbReference type="Proteomes" id="UP000283655"/>
    </source>
</evidence>
<sequence>MNLLVNRFIMYRRFLRLIGNSQLGRESQPPDEKTDTMRKHQHSRSYFIPHDVNIEMTSHSSRKLTVKYRIVIQTREH</sequence>
<protein>
    <submittedName>
        <fullName evidence="2">Uncharacterized protein</fullName>
    </submittedName>
</protein>
<proteinExistence type="predicted"/>
<accession>A0A419ATC2</accession>
<evidence type="ECO:0000256" key="1">
    <source>
        <dbReference type="SAM" id="MobiDB-lite"/>
    </source>
</evidence>
<dbReference type="Proteomes" id="UP000283655">
    <property type="component" value="Unassembled WGS sequence"/>
</dbReference>
<feature type="compositionally biased region" description="Basic and acidic residues" evidence="1">
    <location>
        <begin position="28"/>
        <end position="38"/>
    </location>
</feature>
<dbReference type="EMBL" id="QZDH01000042">
    <property type="protein sequence ID" value="RJL49655.1"/>
    <property type="molecule type" value="Genomic_DNA"/>
</dbReference>
<name>A0A419ATC2_PECCA</name>
<feature type="region of interest" description="Disordered" evidence="1">
    <location>
        <begin position="22"/>
        <end position="43"/>
    </location>
</feature>
<organism evidence="2 3">
    <name type="scientific">Pectobacterium carotovorum</name>
    <name type="common">Erwinia carotovora</name>
    <dbReference type="NCBI Taxonomy" id="554"/>
    <lineage>
        <taxon>Bacteria</taxon>
        <taxon>Pseudomonadati</taxon>
        <taxon>Pseudomonadota</taxon>
        <taxon>Gammaproteobacteria</taxon>
        <taxon>Enterobacterales</taxon>
        <taxon>Pectobacteriaceae</taxon>
        <taxon>Pectobacterium</taxon>
    </lineage>
</organism>
<comment type="caution">
    <text evidence="2">The sequence shown here is derived from an EMBL/GenBank/DDBJ whole genome shotgun (WGS) entry which is preliminary data.</text>
</comment>